<gene>
    <name evidence="1" type="ORF">S12H4_28729</name>
</gene>
<protein>
    <submittedName>
        <fullName evidence="1">Uncharacterized protein</fullName>
    </submittedName>
</protein>
<name>X1UHI9_9ZZZZ</name>
<dbReference type="AlphaFoldDB" id="X1UHI9"/>
<accession>X1UHI9</accession>
<proteinExistence type="predicted"/>
<feature type="non-terminal residue" evidence="1">
    <location>
        <position position="48"/>
    </location>
</feature>
<dbReference type="EMBL" id="BARW01016505">
    <property type="protein sequence ID" value="GAI91834.1"/>
    <property type="molecule type" value="Genomic_DNA"/>
</dbReference>
<evidence type="ECO:0000313" key="1">
    <source>
        <dbReference type="EMBL" id="GAI91834.1"/>
    </source>
</evidence>
<organism evidence="1">
    <name type="scientific">marine sediment metagenome</name>
    <dbReference type="NCBI Taxonomy" id="412755"/>
    <lineage>
        <taxon>unclassified sequences</taxon>
        <taxon>metagenomes</taxon>
        <taxon>ecological metagenomes</taxon>
    </lineage>
</organism>
<reference evidence="1" key="1">
    <citation type="journal article" date="2014" name="Front. Microbiol.">
        <title>High frequency of phylogenetically diverse reductive dehalogenase-homologous genes in deep subseafloor sedimentary metagenomes.</title>
        <authorList>
            <person name="Kawai M."/>
            <person name="Futagami T."/>
            <person name="Toyoda A."/>
            <person name="Takaki Y."/>
            <person name="Nishi S."/>
            <person name="Hori S."/>
            <person name="Arai W."/>
            <person name="Tsubouchi T."/>
            <person name="Morono Y."/>
            <person name="Uchiyama I."/>
            <person name="Ito T."/>
            <person name="Fujiyama A."/>
            <person name="Inagaki F."/>
            <person name="Takami H."/>
        </authorList>
    </citation>
    <scope>NUCLEOTIDE SEQUENCE</scope>
    <source>
        <strain evidence="1">Expedition CK06-06</strain>
    </source>
</reference>
<comment type="caution">
    <text evidence="1">The sequence shown here is derived from an EMBL/GenBank/DDBJ whole genome shotgun (WGS) entry which is preliminary data.</text>
</comment>
<sequence length="48" mass="5829">MTPSFIQKIKEQEEEELPVTFAIESLLFLYYLRYQNVLTKEQFTRELA</sequence>